<organism evidence="1">
    <name type="scientific">marine metagenome</name>
    <dbReference type="NCBI Taxonomy" id="408172"/>
    <lineage>
        <taxon>unclassified sequences</taxon>
        <taxon>metagenomes</taxon>
        <taxon>ecological metagenomes</taxon>
    </lineage>
</organism>
<accession>A0A383AIN9</accession>
<feature type="non-terminal residue" evidence="1">
    <location>
        <position position="251"/>
    </location>
</feature>
<feature type="non-terminal residue" evidence="1">
    <location>
        <position position="1"/>
    </location>
</feature>
<dbReference type="AlphaFoldDB" id="A0A383AIN9"/>
<gene>
    <name evidence="1" type="ORF">METZ01_LOCUS459832</name>
</gene>
<sequence>GGWGGWTNINSDPLFTDPENGDYTLISDPPNNVSPCINAGTADLDGDGTDDIDYVGDDPDMGAFELGGILGCTDSEAENFNPEANMDDGSCQYGPPEVTVSYNIGWNMVGLPFEVEEASYEILFPNAQEGTLYSFGIGYENQVELAAGNGYLLRMTSDDTVTFAGTPIYGVNIAVTEGWNLFSGTSSPLSVEDLYTNDLVYPGTVYGLDANYYNPETIEPGRGYWVRSTEDGEIPLGFGAMAKQVSFVNRM</sequence>
<proteinExistence type="predicted"/>
<evidence type="ECO:0000313" key="1">
    <source>
        <dbReference type="EMBL" id="SVE06978.1"/>
    </source>
</evidence>
<name>A0A383AIN9_9ZZZZ</name>
<dbReference type="EMBL" id="UINC01192042">
    <property type="protein sequence ID" value="SVE06978.1"/>
    <property type="molecule type" value="Genomic_DNA"/>
</dbReference>
<reference evidence="1" key="1">
    <citation type="submission" date="2018-05" db="EMBL/GenBank/DDBJ databases">
        <authorList>
            <person name="Lanie J.A."/>
            <person name="Ng W.-L."/>
            <person name="Kazmierczak K.M."/>
            <person name="Andrzejewski T.M."/>
            <person name="Davidsen T.M."/>
            <person name="Wayne K.J."/>
            <person name="Tettelin H."/>
            <person name="Glass J.I."/>
            <person name="Rusch D."/>
            <person name="Podicherti R."/>
            <person name="Tsui H.-C.T."/>
            <person name="Winkler M.E."/>
        </authorList>
    </citation>
    <scope>NUCLEOTIDE SEQUENCE</scope>
</reference>
<protein>
    <submittedName>
        <fullName evidence="1">Uncharacterized protein</fullName>
    </submittedName>
</protein>